<feature type="region of interest" description="Disordered" evidence="1">
    <location>
        <begin position="197"/>
        <end position="302"/>
    </location>
</feature>
<dbReference type="OrthoDB" id="4118150at2759"/>
<gene>
    <name evidence="2" type="ORF">Z520_09959</name>
</gene>
<reference evidence="2 3" key="1">
    <citation type="submission" date="2015-01" db="EMBL/GenBank/DDBJ databases">
        <title>The Genome Sequence of Fonsecaea multimorphosa CBS 102226.</title>
        <authorList>
            <consortium name="The Broad Institute Genomics Platform"/>
            <person name="Cuomo C."/>
            <person name="de Hoog S."/>
            <person name="Gorbushina A."/>
            <person name="Stielow B."/>
            <person name="Teixiera M."/>
            <person name="Abouelleil A."/>
            <person name="Chapman S.B."/>
            <person name="Priest M."/>
            <person name="Young S.K."/>
            <person name="Wortman J."/>
            <person name="Nusbaum C."/>
            <person name="Birren B."/>
        </authorList>
    </citation>
    <scope>NUCLEOTIDE SEQUENCE [LARGE SCALE GENOMIC DNA]</scope>
    <source>
        <strain evidence="2 3">CBS 102226</strain>
    </source>
</reference>
<feature type="compositionally biased region" description="Basic and acidic residues" evidence="1">
    <location>
        <begin position="234"/>
        <end position="246"/>
    </location>
</feature>
<dbReference type="Proteomes" id="UP000053411">
    <property type="component" value="Unassembled WGS sequence"/>
</dbReference>
<feature type="region of interest" description="Disordered" evidence="1">
    <location>
        <begin position="1"/>
        <end position="167"/>
    </location>
</feature>
<accession>A0A0D2JUQ2</accession>
<feature type="compositionally biased region" description="Acidic residues" evidence="1">
    <location>
        <begin position="210"/>
        <end position="230"/>
    </location>
</feature>
<feature type="region of interest" description="Disordered" evidence="1">
    <location>
        <begin position="320"/>
        <end position="341"/>
    </location>
</feature>
<dbReference type="AlphaFoldDB" id="A0A0D2JUQ2"/>
<dbReference type="GeneID" id="27715705"/>
<feature type="compositionally biased region" description="Basic and acidic residues" evidence="1">
    <location>
        <begin position="198"/>
        <end position="209"/>
    </location>
</feature>
<name>A0A0D2JUQ2_9EURO</name>
<feature type="compositionally biased region" description="Low complexity" evidence="1">
    <location>
        <begin position="50"/>
        <end position="79"/>
    </location>
</feature>
<evidence type="ECO:0000313" key="3">
    <source>
        <dbReference type="Proteomes" id="UP000053411"/>
    </source>
</evidence>
<feature type="compositionally biased region" description="Low complexity" evidence="1">
    <location>
        <begin position="13"/>
        <end position="24"/>
    </location>
</feature>
<organism evidence="2 3">
    <name type="scientific">Fonsecaea multimorphosa CBS 102226</name>
    <dbReference type="NCBI Taxonomy" id="1442371"/>
    <lineage>
        <taxon>Eukaryota</taxon>
        <taxon>Fungi</taxon>
        <taxon>Dikarya</taxon>
        <taxon>Ascomycota</taxon>
        <taxon>Pezizomycotina</taxon>
        <taxon>Eurotiomycetes</taxon>
        <taxon>Chaetothyriomycetidae</taxon>
        <taxon>Chaetothyriales</taxon>
        <taxon>Herpotrichiellaceae</taxon>
        <taxon>Fonsecaea</taxon>
    </lineage>
</organism>
<dbReference type="EMBL" id="KN848088">
    <property type="protein sequence ID" value="KIX94249.1"/>
    <property type="molecule type" value="Genomic_DNA"/>
</dbReference>
<evidence type="ECO:0000256" key="1">
    <source>
        <dbReference type="SAM" id="MobiDB-lite"/>
    </source>
</evidence>
<sequence>MAASPSRDTADASPNSSSFLSSTSHQVAAGSVRRNLFSAHLSRRPASGAQSQSQSQSQSNSNQTRRQEPSQSQTQRQQQYGGGGSSLPRPRGHQRSASTPSLSPSPPRSSPFHDAPPNNNNGARSSAFAPPPMPQLSPPHRAAPPLVDGGYDPTTSPHRPLSPRSSAALFPNQSIVALNPLTGRPVLPKIPVLPGRLRLTDSDDGHGEEHGEEDWSDDDDDEEGDEEDANIEPGDAHEHAFSDDGFHSASVQPHSRRTGRRGAQQQGHDAYGHHSSHIQRVDHGHAAAMDAGAEAEADEERRDRQRIERLLREMMARQRARAKGKASASASAAVDDDDEAAEKDELMGLIMGSLRREVAKAEEEAWMFGEALGIGGMAGRDEVGVYD</sequence>
<keyword evidence="3" id="KW-1185">Reference proteome</keyword>
<dbReference type="RefSeq" id="XP_016628372.1">
    <property type="nucleotide sequence ID" value="XM_016780453.1"/>
</dbReference>
<evidence type="ECO:0000313" key="2">
    <source>
        <dbReference type="EMBL" id="KIX94249.1"/>
    </source>
</evidence>
<protein>
    <submittedName>
        <fullName evidence="2">Uncharacterized protein</fullName>
    </submittedName>
</protein>
<dbReference type="VEuPathDB" id="FungiDB:Z520_09959"/>
<proteinExistence type="predicted"/>